<proteinExistence type="predicted"/>
<gene>
    <name evidence="1" type="ORF">DQK91_18865</name>
</gene>
<evidence type="ECO:0000313" key="1">
    <source>
        <dbReference type="EMBL" id="TVM31173.1"/>
    </source>
</evidence>
<dbReference type="Proteomes" id="UP000434052">
    <property type="component" value="Unassembled WGS sequence"/>
</dbReference>
<organism evidence="1 2">
    <name type="scientific">Oceanidesulfovibrio marinus</name>
    <dbReference type="NCBI Taxonomy" id="370038"/>
    <lineage>
        <taxon>Bacteria</taxon>
        <taxon>Pseudomonadati</taxon>
        <taxon>Thermodesulfobacteriota</taxon>
        <taxon>Desulfovibrionia</taxon>
        <taxon>Desulfovibrionales</taxon>
        <taxon>Desulfovibrionaceae</taxon>
        <taxon>Oceanidesulfovibrio</taxon>
    </lineage>
</organism>
<protein>
    <submittedName>
        <fullName evidence="1">Uncharacterized protein</fullName>
    </submittedName>
</protein>
<comment type="caution">
    <text evidence="1">The sequence shown here is derived from an EMBL/GenBank/DDBJ whole genome shotgun (WGS) entry which is preliminary data.</text>
</comment>
<name>A0A6P1ZB73_9BACT</name>
<evidence type="ECO:0000313" key="2">
    <source>
        <dbReference type="Proteomes" id="UP000434052"/>
    </source>
</evidence>
<sequence>MCGQPPKEISAYFHEHHDMTVGPRYIRGLANRGRWAKKLEKKVREETNKAAVASGYDKPISDRPADIVKATVEKNVKILQRHQGIISRQVKTFEVLQTRVEKVLGVNEDGSVDEGVKLELKEVLQGAKILKDSHDALTSLIKLERQAHGIEDEDAKGDQPSGVTINIFRAKETVKDVTPEGAPIDIEEQGDDE</sequence>
<reference evidence="1 2" key="1">
    <citation type="submission" date="2018-06" db="EMBL/GenBank/DDBJ databases">
        <title>Complete genome of Desulfovibrio marinus P48SEP.</title>
        <authorList>
            <person name="Crispim J.S."/>
            <person name="Vidigal P.M.P."/>
            <person name="Silva L.C.F."/>
            <person name="Araujo L.C."/>
            <person name="Laguardia C.N."/>
            <person name="Dias R.S."/>
            <person name="Sousa M.P."/>
            <person name="Paula S.O."/>
            <person name="Silva C."/>
        </authorList>
    </citation>
    <scope>NUCLEOTIDE SEQUENCE [LARGE SCALE GENOMIC DNA]</scope>
    <source>
        <strain evidence="1 2">P48SEP</strain>
    </source>
</reference>
<accession>A0A6P1ZB73</accession>
<dbReference type="EMBL" id="QMIF01000017">
    <property type="protein sequence ID" value="TVM31173.1"/>
    <property type="molecule type" value="Genomic_DNA"/>
</dbReference>
<dbReference type="AlphaFoldDB" id="A0A6P1ZB73"/>